<dbReference type="SUPFAM" id="SSF53955">
    <property type="entry name" value="Lysozyme-like"/>
    <property type="match status" value="1"/>
</dbReference>
<keyword evidence="1" id="KW-1133">Transmembrane helix</keyword>
<gene>
    <name evidence="3" type="ORF">KTT_47510</name>
</gene>
<sequence length="196" mass="20136">MITPTTLHNHRPATQKKAAGWSAVLAGSVAGLALTGFMGFQTFFATPSTPSAPATASQTIQVQTASVAANSSYESVARAAAVRHGISPDLFVRQIQQESGFNPNARSSVGAIGIAQFMPGTAAALGVNPYDPNSALDGAARHMADLSRMYGGDYAKALAAYNAGPGNVNAAVRAGGANWLAYTPGETQHYVHTIMG</sequence>
<keyword evidence="1" id="KW-0472">Membrane</keyword>
<dbReference type="EMBL" id="BIFR01000002">
    <property type="protein sequence ID" value="GCE14892.1"/>
    <property type="molecule type" value="Genomic_DNA"/>
</dbReference>
<dbReference type="AlphaFoldDB" id="A0A402A6Y3"/>
<protein>
    <recommendedName>
        <fullName evidence="2">Transglycosylase SLT domain-containing protein</fullName>
    </recommendedName>
</protein>
<dbReference type="CDD" id="cd00254">
    <property type="entry name" value="LT-like"/>
    <property type="match status" value="1"/>
</dbReference>
<evidence type="ECO:0000313" key="4">
    <source>
        <dbReference type="Proteomes" id="UP000287352"/>
    </source>
</evidence>
<dbReference type="OrthoDB" id="9815002at2"/>
<dbReference type="PANTHER" id="PTHR37423">
    <property type="entry name" value="SOLUBLE LYTIC MUREIN TRANSGLYCOSYLASE-RELATED"/>
    <property type="match status" value="1"/>
</dbReference>
<feature type="transmembrane region" description="Helical" evidence="1">
    <location>
        <begin position="21"/>
        <end position="44"/>
    </location>
</feature>
<dbReference type="Gene3D" id="1.10.530.10">
    <property type="match status" value="1"/>
</dbReference>
<dbReference type="InterPro" id="IPR008258">
    <property type="entry name" value="Transglycosylase_SLT_dom_1"/>
</dbReference>
<evidence type="ECO:0000259" key="2">
    <source>
        <dbReference type="Pfam" id="PF01464"/>
    </source>
</evidence>
<accession>A0A402A6Y3</accession>
<keyword evidence="1" id="KW-0812">Transmembrane</keyword>
<name>A0A402A6Y3_9CHLR</name>
<proteinExistence type="predicted"/>
<evidence type="ECO:0000256" key="1">
    <source>
        <dbReference type="SAM" id="Phobius"/>
    </source>
</evidence>
<dbReference type="PANTHER" id="PTHR37423:SF2">
    <property type="entry name" value="MEMBRANE-BOUND LYTIC MUREIN TRANSGLYCOSYLASE C"/>
    <property type="match status" value="1"/>
</dbReference>
<comment type="caution">
    <text evidence="3">The sequence shown here is derived from an EMBL/GenBank/DDBJ whole genome shotgun (WGS) entry which is preliminary data.</text>
</comment>
<reference evidence="4" key="1">
    <citation type="submission" date="2018-12" db="EMBL/GenBank/DDBJ databases">
        <title>Tengunoibacter tsumagoiensis gen. nov., sp. nov., Dictyobacter kobayashii sp. nov., D. alpinus sp. nov., and D. joshuensis sp. nov. and description of Dictyobacteraceae fam. nov. within the order Ktedonobacterales isolated from Tengu-no-mugimeshi.</title>
        <authorList>
            <person name="Wang C.M."/>
            <person name="Zheng Y."/>
            <person name="Sakai Y."/>
            <person name="Toyoda A."/>
            <person name="Minakuchi Y."/>
            <person name="Abe K."/>
            <person name="Yokota A."/>
            <person name="Yabe S."/>
        </authorList>
    </citation>
    <scope>NUCLEOTIDE SEQUENCE [LARGE SCALE GENOMIC DNA]</scope>
    <source>
        <strain evidence="4">Uno3</strain>
    </source>
</reference>
<dbReference type="Pfam" id="PF01464">
    <property type="entry name" value="SLT"/>
    <property type="match status" value="1"/>
</dbReference>
<dbReference type="Proteomes" id="UP000287352">
    <property type="component" value="Unassembled WGS sequence"/>
</dbReference>
<organism evidence="3 4">
    <name type="scientific">Tengunoibacter tsumagoiensis</name>
    <dbReference type="NCBI Taxonomy" id="2014871"/>
    <lineage>
        <taxon>Bacteria</taxon>
        <taxon>Bacillati</taxon>
        <taxon>Chloroflexota</taxon>
        <taxon>Ktedonobacteria</taxon>
        <taxon>Ktedonobacterales</taxon>
        <taxon>Dictyobacteraceae</taxon>
        <taxon>Tengunoibacter</taxon>
    </lineage>
</organism>
<dbReference type="RefSeq" id="WP_126582420.1">
    <property type="nucleotide sequence ID" value="NZ_BIFR01000002.1"/>
</dbReference>
<keyword evidence="4" id="KW-1185">Reference proteome</keyword>
<feature type="domain" description="Transglycosylase SLT" evidence="2">
    <location>
        <begin position="77"/>
        <end position="174"/>
    </location>
</feature>
<dbReference type="InterPro" id="IPR023346">
    <property type="entry name" value="Lysozyme-like_dom_sf"/>
</dbReference>
<evidence type="ECO:0000313" key="3">
    <source>
        <dbReference type="EMBL" id="GCE14892.1"/>
    </source>
</evidence>